<feature type="signal peptide" evidence="1">
    <location>
        <begin position="1"/>
        <end position="18"/>
    </location>
</feature>
<feature type="chain" id="PRO_5033593909" description="Peptidase A1 domain-containing protein" evidence="1">
    <location>
        <begin position="19"/>
        <end position="394"/>
    </location>
</feature>
<dbReference type="AlphaFoldDB" id="A0A7J6L258"/>
<dbReference type="EMBL" id="JABAHT010000599">
    <property type="protein sequence ID" value="KAF4653675.1"/>
    <property type="molecule type" value="Genomic_DNA"/>
</dbReference>
<dbReference type="PROSITE" id="PS51767">
    <property type="entry name" value="PEPTIDASE_A1"/>
    <property type="match status" value="1"/>
</dbReference>
<gene>
    <name evidence="4" type="ORF">FOL46_005231</name>
    <name evidence="3" type="ORF">FOZ61_008763</name>
</gene>
<organism evidence="3 5">
    <name type="scientific">Perkinsus olseni</name>
    <name type="common">Perkinsus atlanticus</name>
    <dbReference type="NCBI Taxonomy" id="32597"/>
    <lineage>
        <taxon>Eukaryota</taxon>
        <taxon>Sar</taxon>
        <taxon>Alveolata</taxon>
        <taxon>Perkinsozoa</taxon>
        <taxon>Perkinsea</taxon>
        <taxon>Perkinsida</taxon>
        <taxon>Perkinsidae</taxon>
        <taxon>Perkinsus</taxon>
    </lineage>
</organism>
<dbReference type="Proteomes" id="UP000572268">
    <property type="component" value="Unassembled WGS sequence"/>
</dbReference>
<dbReference type="Proteomes" id="UP000570595">
    <property type="component" value="Unassembled WGS sequence"/>
</dbReference>
<reference evidence="5 6" key="1">
    <citation type="submission" date="2020-04" db="EMBL/GenBank/DDBJ databases">
        <title>Perkinsus olseni comparative genomics.</title>
        <authorList>
            <person name="Bogema D.R."/>
        </authorList>
    </citation>
    <scope>NUCLEOTIDE SEQUENCE [LARGE SCALE GENOMIC DNA]</scope>
    <source>
        <strain evidence="3">ATCC PRA-179</strain>
        <strain evidence="4">ATCC PRA-31</strain>
    </source>
</reference>
<dbReference type="InterPro" id="IPR021109">
    <property type="entry name" value="Peptidase_aspartic_dom_sf"/>
</dbReference>
<name>A0A7J6L258_PEROL</name>
<proteinExistence type="predicted"/>
<evidence type="ECO:0000313" key="4">
    <source>
        <dbReference type="EMBL" id="KAF4662562.1"/>
    </source>
</evidence>
<evidence type="ECO:0000313" key="6">
    <source>
        <dbReference type="Proteomes" id="UP000572268"/>
    </source>
</evidence>
<dbReference type="OrthoDB" id="10304031at2759"/>
<evidence type="ECO:0000313" key="3">
    <source>
        <dbReference type="EMBL" id="KAF4653675.1"/>
    </source>
</evidence>
<evidence type="ECO:0000313" key="5">
    <source>
        <dbReference type="Proteomes" id="UP000570595"/>
    </source>
</evidence>
<accession>A0A7J6L258</accession>
<protein>
    <recommendedName>
        <fullName evidence="2">Peptidase A1 domain-containing protein</fullName>
    </recommendedName>
</protein>
<evidence type="ECO:0000256" key="1">
    <source>
        <dbReference type="SAM" id="SignalP"/>
    </source>
</evidence>
<evidence type="ECO:0000259" key="2">
    <source>
        <dbReference type="PROSITE" id="PS51767"/>
    </source>
</evidence>
<comment type="caution">
    <text evidence="3">The sequence shown here is derived from an EMBL/GenBank/DDBJ whole genome shotgun (WGS) entry which is preliminary data.</text>
</comment>
<sequence length="394" mass="44143">MWKAFVIVLLQLTLSSLSEVPSSGAEASVKPLTIPVKEGFVTVNVDGQEIGLFLDSGYPDLTMLDGHWYEQEYGKDACKEPDAGCYFCPEDDPCDFEETELPLTRFGDNTTLKSVPRSGSLRLADREAADFDFSVARVVHWGSPSKPHGFFGLSRIPTNPEEYEYSDDSESLIDSLVDHGLIERPSYTFRTNTTQNGLSISGQLTLGEKLDESTAAKYKWQKIVYSEKFYEALATVWVSSVKMSGGRRSLLPLESRASEYRGPNLTIIDTGGPIVSLAIPGLQEDLEKLLRLKLRRKGYEDEKIARMFRRNENGFLYVKQRVFKFLPVLKLSLDDGSNSVSIKIYAQHYCVGLESGELGLMLQSGTVSVLGTPFFWAYSIYVNFDDHKIALLRN</sequence>
<dbReference type="Gene3D" id="2.40.70.10">
    <property type="entry name" value="Acid Proteases"/>
    <property type="match status" value="1"/>
</dbReference>
<keyword evidence="1" id="KW-0732">Signal</keyword>
<feature type="domain" description="Peptidase A1" evidence="2">
    <location>
        <begin position="37"/>
        <end position="392"/>
    </location>
</feature>
<dbReference type="InterPro" id="IPR033121">
    <property type="entry name" value="PEPTIDASE_A1"/>
</dbReference>
<dbReference type="SUPFAM" id="SSF50630">
    <property type="entry name" value="Acid proteases"/>
    <property type="match status" value="1"/>
</dbReference>
<dbReference type="EMBL" id="JABANN010000316">
    <property type="protein sequence ID" value="KAF4662562.1"/>
    <property type="molecule type" value="Genomic_DNA"/>
</dbReference>